<comment type="caution">
    <text evidence="2">The sequence shown here is derived from an EMBL/GenBank/DDBJ whole genome shotgun (WGS) entry which is preliminary data.</text>
</comment>
<protein>
    <submittedName>
        <fullName evidence="2">Uncharacterized protein</fullName>
    </submittedName>
</protein>
<dbReference type="Proteomes" id="UP001185331">
    <property type="component" value="Unassembled WGS sequence"/>
</dbReference>
<evidence type="ECO:0000256" key="1">
    <source>
        <dbReference type="SAM" id="MobiDB-lite"/>
    </source>
</evidence>
<proteinExistence type="predicted"/>
<organism evidence="2 3">
    <name type="scientific">Deinococcus soli</name>
    <name type="common">ex Cha et al. 2016</name>
    <dbReference type="NCBI Taxonomy" id="1309411"/>
    <lineage>
        <taxon>Bacteria</taxon>
        <taxon>Thermotogati</taxon>
        <taxon>Deinococcota</taxon>
        <taxon>Deinococci</taxon>
        <taxon>Deinococcales</taxon>
        <taxon>Deinococcaceae</taxon>
        <taxon>Deinococcus</taxon>
    </lineage>
</organism>
<dbReference type="AlphaFoldDB" id="A0AAE3XCX1"/>
<evidence type="ECO:0000313" key="3">
    <source>
        <dbReference type="Proteomes" id="UP001185331"/>
    </source>
</evidence>
<accession>A0AAE3XCX1</accession>
<dbReference type="EMBL" id="JAVDQK010000004">
    <property type="protein sequence ID" value="MDR6218349.1"/>
    <property type="molecule type" value="Genomic_DNA"/>
</dbReference>
<dbReference type="RefSeq" id="WP_309854755.1">
    <property type="nucleotide sequence ID" value="NZ_JAVDQJ010000005.1"/>
</dbReference>
<evidence type="ECO:0000313" key="2">
    <source>
        <dbReference type="EMBL" id="MDR6218349.1"/>
    </source>
</evidence>
<name>A0AAE3XCX1_9DEIO</name>
<gene>
    <name evidence="2" type="ORF">J2Y00_001912</name>
</gene>
<reference evidence="2" key="1">
    <citation type="submission" date="2023-07" db="EMBL/GenBank/DDBJ databases">
        <title>Sorghum-associated microbial communities from plants grown in Nebraska, USA.</title>
        <authorList>
            <person name="Schachtman D."/>
        </authorList>
    </citation>
    <scope>NUCLEOTIDE SEQUENCE</scope>
    <source>
        <strain evidence="2">BE330</strain>
    </source>
</reference>
<feature type="compositionally biased region" description="Basic and acidic residues" evidence="1">
    <location>
        <begin position="161"/>
        <end position="170"/>
    </location>
</feature>
<sequence>MYETLSNLAAKVEAPHKGETLVKLFREAVREREFQAVLLKKNFTVKHFRKDGSFEERNVTDMMYKAGDPNFQRWWESVQEHLKDRRRRRIVPTVDAFLNGELDFDAAAEETQAKMEAKYAKGKQLGVHRAQAMAKKSTSTRTRTAKAGAKTGRAAAAASKTNDEGAEKTKAAPRARARS</sequence>
<feature type="region of interest" description="Disordered" evidence="1">
    <location>
        <begin position="123"/>
        <end position="179"/>
    </location>
</feature>
<feature type="compositionally biased region" description="Low complexity" evidence="1">
    <location>
        <begin position="134"/>
        <end position="160"/>
    </location>
</feature>